<organism evidence="1 2">
    <name type="scientific">Panagrolaimus sp. JU765</name>
    <dbReference type="NCBI Taxonomy" id="591449"/>
    <lineage>
        <taxon>Eukaryota</taxon>
        <taxon>Metazoa</taxon>
        <taxon>Ecdysozoa</taxon>
        <taxon>Nematoda</taxon>
        <taxon>Chromadorea</taxon>
        <taxon>Rhabditida</taxon>
        <taxon>Tylenchina</taxon>
        <taxon>Panagrolaimomorpha</taxon>
        <taxon>Panagrolaimoidea</taxon>
        <taxon>Panagrolaimidae</taxon>
        <taxon>Panagrolaimus</taxon>
    </lineage>
</organism>
<protein>
    <submittedName>
        <fullName evidence="2">Uncharacterized protein</fullName>
    </submittedName>
</protein>
<accession>A0AC34QDG6</accession>
<dbReference type="WBParaSite" id="JU765_v2.g15395.t1">
    <property type="protein sequence ID" value="JU765_v2.g15395.t1"/>
    <property type="gene ID" value="JU765_v2.g15395"/>
</dbReference>
<evidence type="ECO:0000313" key="1">
    <source>
        <dbReference type="Proteomes" id="UP000887576"/>
    </source>
</evidence>
<dbReference type="Proteomes" id="UP000887576">
    <property type="component" value="Unplaced"/>
</dbReference>
<sequence>MEEEDVIGLSNVTWPRSRIPAKLLSELQATSQLQSTLSALKTRATQQNDAETIKMIEKLNQILTKDDPADDPTMPNQNQTVNSRIGNGFINRMRRNTLASQPPHFGSMILCAKPNDPHVRSSNHFVDEDGQVVEEPQPSTTNAATNEAIPESEIPLYAKVIPTILLFLLSTGYIFGGTYVFQTLDPSLGNKSFHEVFMLPFQINFTVGWGNLPIVTTLGQLFCILYALCG</sequence>
<name>A0AC34QDG6_9BILA</name>
<evidence type="ECO:0000313" key="2">
    <source>
        <dbReference type="WBParaSite" id="JU765_v2.g15395.t1"/>
    </source>
</evidence>
<proteinExistence type="predicted"/>
<reference evidence="2" key="1">
    <citation type="submission" date="2022-11" db="UniProtKB">
        <authorList>
            <consortium name="WormBaseParasite"/>
        </authorList>
    </citation>
    <scope>IDENTIFICATION</scope>
</reference>